<evidence type="ECO:0000313" key="1">
    <source>
        <dbReference type="EMBL" id="KIK31935.1"/>
    </source>
</evidence>
<gene>
    <name evidence="1" type="ORF">CY34DRAFT_19429</name>
</gene>
<dbReference type="Proteomes" id="UP000054485">
    <property type="component" value="Unassembled WGS sequence"/>
</dbReference>
<evidence type="ECO:0000313" key="2">
    <source>
        <dbReference type="Proteomes" id="UP000054485"/>
    </source>
</evidence>
<dbReference type="OrthoDB" id="2682902at2759"/>
<accession>A0A0C9Z3F0</accession>
<reference evidence="1 2" key="1">
    <citation type="submission" date="2014-04" db="EMBL/GenBank/DDBJ databases">
        <authorList>
            <consortium name="DOE Joint Genome Institute"/>
            <person name="Kuo A."/>
            <person name="Ruytinx J."/>
            <person name="Rineau F."/>
            <person name="Colpaert J."/>
            <person name="Kohler A."/>
            <person name="Nagy L.G."/>
            <person name="Floudas D."/>
            <person name="Copeland A."/>
            <person name="Barry K.W."/>
            <person name="Cichocki N."/>
            <person name="Veneault-Fourrey C."/>
            <person name="LaButti K."/>
            <person name="Lindquist E.A."/>
            <person name="Lipzen A."/>
            <person name="Lundell T."/>
            <person name="Morin E."/>
            <person name="Murat C."/>
            <person name="Sun H."/>
            <person name="Tunlid A."/>
            <person name="Henrissat B."/>
            <person name="Grigoriev I.V."/>
            <person name="Hibbett D.S."/>
            <person name="Martin F."/>
            <person name="Nordberg H.P."/>
            <person name="Cantor M.N."/>
            <person name="Hua S.X."/>
        </authorList>
    </citation>
    <scope>NUCLEOTIDE SEQUENCE [LARGE SCALE GENOMIC DNA]</scope>
    <source>
        <strain evidence="1 2">UH-Slu-Lm8-n1</strain>
    </source>
</reference>
<keyword evidence="2" id="KW-1185">Reference proteome</keyword>
<dbReference type="EMBL" id="KN836522">
    <property type="protein sequence ID" value="KIK31935.1"/>
    <property type="molecule type" value="Genomic_DNA"/>
</dbReference>
<protein>
    <submittedName>
        <fullName evidence="1">Uncharacterized protein</fullName>
    </submittedName>
</protein>
<dbReference type="AlphaFoldDB" id="A0A0C9Z3F0"/>
<organism evidence="1 2">
    <name type="scientific">Suillus luteus UH-Slu-Lm8-n1</name>
    <dbReference type="NCBI Taxonomy" id="930992"/>
    <lineage>
        <taxon>Eukaryota</taxon>
        <taxon>Fungi</taxon>
        <taxon>Dikarya</taxon>
        <taxon>Basidiomycota</taxon>
        <taxon>Agaricomycotina</taxon>
        <taxon>Agaricomycetes</taxon>
        <taxon>Agaricomycetidae</taxon>
        <taxon>Boletales</taxon>
        <taxon>Suillineae</taxon>
        <taxon>Suillaceae</taxon>
        <taxon>Suillus</taxon>
    </lineage>
</organism>
<name>A0A0C9Z3F0_9AGAM</name>
<reference evidence="2" key="2">
    <citation type="submission" date="2015-01" db="EMBL/GenBank/DDBJ databases">
        <title>Evolutionary Origins and Diversification of the Mycorrhizal Mutualists.</title>
        <authorList>
            <consortium name="DOE Joint Genome Institute"/>
            <consortium name="Mycorrhizal Genomics Consortium"/>
            <person name="Kohler A."/>
            <person name="Kuo A."/>
            <person name="Nagy L.G."/>
            <person name="Floudas D."/>
            <person name="Copeland A."/>
            <person name="Barry K.W."/>
            <person name="Cichocki N."/>
            <person name="Veneault-Fourrey C."/>
            <person name="LaButti K."/>
            <person name="Lindquist E.A."/>
            <person name="Lipzen A."/>
            <person name="Lundell T."/>
            <person name="Morin E."/>
            <person name="Murat C."/>
            <person name="Riley R."/>
            <person name="Ohm R."/>
            <person name="Sun H."/>
            <person name="Tunlid A."/>
            <person name="Henrissat B."/>
            <person name="Grigoriev I.V."/>
            <person name="Hibbett D.S."/>
            <person name="Martin F."/>
        </authorList>
    </citation>
    <scope>NUCLEOTIDE SEQUENCE [LARGE SCALE GENOMIC DNA]</scope>
    <source>
        <strain evidence="2">UH-Slu-Lm8-n1</strain>
    </source>
</reference>
<dbReference type="HOGENOM" id="CLU_934386_0_0_1"/>
<sequence>MAKSRQIHRKLERSKRILSTSSPMYLSSAPTPLVRSTSPLPIDDSLVVAVKAEASRLMNVYLIRETLFPTKNRNTELADAALTGAIAGCSNNNNAKATTLAAWKLRTEGRGTLTRLKGTVKQIHKDCQGKSCARGAVAGAFELCVQILFRNTEDIVPSRQLDASALLSSDDCLDTIIQRANGGQSQTFRVPFGNSAVFIMTEHILVDLGYRRYIPLDSPSDWEPALRNIVALSATVCELEIQQCYMTGWFKSIDLEAQGRTVYVKMTERMASLQGTDLREFRGMLSFWHLLLKTLPVC</sequence>
<dbReference type="InParanoid" id="A0A0C9Z3F0"/>
<proteinExistence type="predicted"/>